<dbReference type="PANTHER" id="PTHR33165:SF36">
    <property type="entry name" value="DUF295 DOMAIN-CONTAINING PROTEIN"/>
    <property type="match status" value="1"/>
</dbReference>
<dbReference type="EnsemblPlants" id="KQK92094">
    <property type="protein sequence ID" value="KQK92094"/>
    <property type="gene ID" value="SETIT_035547mg"/>
</dbReference>
<dbReference type="eggNOG" id="ENOG502R6EE">
    <property type="taxonomic scope" value="Eukaryota"/>
</dbReference>
<reference evidence="2 4" key="1">
    <citation type="journal article" date="2012" name="Nat. Biotechnol.">
        <title>Reference genome sequence of the model plant Setaria.</title>
        <authorList>
            <person name="Bennetzen J.L."/>
            <person name="Schmutz J."/>
            <person name="Wang H."/>
            <person name="Percifield R."/>
            <person name="Hawkins J."/>
            <person name="Pontaroli A.C."/>
            <person name="Estep M."/>
            <person name="Feng L."/>
            <person name="Vaughn J.N."/>
            <person name="Grimwood J."/>
            <person name="Jenkins J."/>
            <person name="Barry K."/>
            <person name="Lindquist E."/>
            <person name="Hellsten U."/>
            <person name="Deshpande S."/>
            <person name="Wang X."/>
            <person name="Wu X."/>
            <person name="Mitros T."/>
            <person name="Triplett J."/>
            <person name="Yang X."/>
            <person name="Ye C.Y."/>
            <person name="Mauro-Herrera M."/>
            <person name="Wang L."/>
            <person name="Li P."/>
            <person name="Sharma M."/>
            <person name="Sharma R."/>
            <person name="Ronald P.C."/>
            <person name="Panaud O."/>
            <person name="Kellogg E.A."/>
            <person name="Brutnell T.P."/>
            <person name="Doust A.N."/>
            <person name="Tuskan G.A."/>
            <person name="Rokhsar D."/>
            <person name="Devos K.M."/>
        </authorList>
    </citation>
    <scope>NUCLEOTIDE SEQUENCE [LARGE SCALE GENOMIC DNA]</scope>
    <source>
        <strain evidence="4">cv. Yugu1</strain>
        <strain evidence="2">Yugu1</strain>
    </source>
</reference>
<feature type="domain" description="KIB1-4 beta-propeller" evidence="1">
    <location>
        <begin position="101"/>
        <end position="363"/>
    </location>
</feature>
<keyword evidence="4" id="KW-1185">Reference proteome</keyword>
<evidence type="ECO:0000313" key="4">
    <source>
        <dbReference type="Proteomes" id="UP000004995"/>
    </source>
</evidence>
<dbReference type="Proteomes" id="UP000004995">
    <property type="component" value="Unassembled WGS sequence"/>
</dbReference>
<dbReference type="EMBL" id="AGNK02006093">
    <property type="status" value="NOT_ANNOTATED_CDS"/>
    <property type="molecule type" value="Genomic_DNA"/>
</dbReference>
<dbReference type="EMBL" id="CM003536">
    <property type="protein sequence ID" value="RCV46057.1"/>
    <property type="molecule type" value="Genomic_DNA"/>
</dbReference>
<sequence length="466" mass="51197">MSPPLPCPKRARVATAPYGAGAPWASLPEDLVQLIGWRVLSGDLLDYVRFRAVCAHWSRSAARPGGRGLLDPRFHPRRWMMLPEGHGLYPGHPALGGHVRFLNLSTGALARLHLPLFHDHVILGCTDGLLLLLRHCDPGDTAVRLLHPFTGDVAELPPLSSLLPQMERYGDMTEYSKLSRLRGFLSGVGAAVTVGPAAAGAITVVLALESKHLVAHATTGDQRWTLSASRLPRVLGRTVSFHGNLYAVTPKFRQTNSVHIWQIDPPELDAAEGRTLLPPRIIAHCPLAAIPDAVHLVECGSELMVVGFNDSKRTDLAVYRVADLISGRVVPITNIGEHALFLGTRPLYASQNKGLPSVVANSITCRYRVTKNDALRGGRPFRITEQYHIGTGTWSPATDEGISCWNEPPASPYMLIHHIFTCCQHSYWNKGLIFHDKIKLDWSVKPNLWMYGPKSSTKLQSSSRQS</sequence>
<accession>K4A9J1</accession>
<reference evidence="2" key="2">
    <citation type="submission" date="2015-07" db="EMBL/GenBank/DDBJ databases">
        <authorList>
            <person name="Noorani M."/>
        </authorList>
    </citation>
    <scope>NUCLEOTIDE SEQUENCE</scope>
    <source>
        <strain evidence="2">Yugu1</strain>
    </source>
</reference>
<reference evidence="3" key="3">
    <citation type="submission" date="2018-08" db="UniProtKB">
        <authorList>
            <consortium name="EnsemblPlants"/>
        </authorList>
    </citation>
    <scope>IDENTIFICATION</scope>
    <source>
        <strain evidence="3">Yugu1</strain>
    </source>
</reference>
<gene>
    <name evidence="3" type="primary">LOC101782554</name>
    <name evidence="2" type="ORF">SETIT_9G501900v2</name>
</gene>
<evidence type="ECO:0000259" key="1">
    <source>
        <dbReference type="Pfam" id="PF03478"/>
    </source>
</evidence>
<organism evidence="3 4">
    <name type="scientific">Setaria italica</name>
    <name type="common">Foxtail millet</name>
    <name type="synonym">Panicum italicum</name>
    <dbReference type="NCBI Taxonomy" id="4555"/>
    <lineage>
        <taxon>Eukaryota</taxon>
        <taxon>Viridiplantae</taxon>
        <taxon>Streptophyta</taxon>
        <taxon>Embryophyta</taxon>
        <taxon>Tracheophyta</taxon>
        <taxon>Spermatophyta</taxon>
        <taxon>Magnoliopsida</taxon>
        <taxon>Liliopsida</taxon>
        <taxon>Poales</taxon>
        <taxon>Poaceae</taxon>
        <taxon>PACMAD clade</taxon>
        <taxon>Panicoideae</taxon>
        <taxon>Panicodae</taxon>
        <taxon>Paniceae</taxon>
        <taxon>Cenchrinae</taxon>
        <taxon>Setaria</taxon>
    </lineage>
</organism>
<protein>
    <recommendedName>
        <fullName evidence="1">KIB1-4 beta-propeller domain-containing protein</fullName>
    </recommendedName>
</protein>
<dbReference type="InterPro" id="IPR005174">
    <property type="entry name" value="KIB1-4_b-propeller"/>
</dbReference>
<evidence type="ECO:0000313" key="3">
    <source>
        <dbReference type="EnsemblPlants" id="KQK92094"/>
    </source>
</evidence>
<dbReference type="PANTHER" id="PTHR33165">
    <property type="entry name" value="F-BOX DOMAIN CONTAINING PROTEIN-LIKE-RELATED"/>
    <property type="match status" value="1"/>
</dbReference>
<dbReference type="OMA" id="FRITEQY"/>
<dbReference type="Pfam" id="PF03478">
    <property type="entry name" value="Beta-prop_KIB1-4"/>
    <property type="match status" value="1"/>
</dbReference>
<name>K4A9J1_SETIT</name>
<evidence type="ECO:0000313" key="2">
    <source>
        <dbReference type="EMBL" id="RCV46057.1"/>
    </source>
</evidence>
<proteinExistence type="predicted"/>
<dbReference type="AlphaFoldDB" id="K4A9J1"/>
<dbReference type="Gramene" id="KQK92094">
    <property type="protein sequence ID" value="KQK92094"/>
    <property type="gene ID" value="SETIT_035547mg"/>
</dbReference>
<dbReference type="OrthoDB" id="645648at2759"/>